<evidence type="ECO:0000313" key="4">
    <source>
        <dbReference type="Proteomes" id="UP000008461"/>
    </source>
</evidence>
<dbReference type="KEGG" id="hhy:Halhy_5900"/>
<gene>
    <name evidence="3" type="ordered locus">Halhy_5900</name>
</gene>
<proteinExistence type="predicted"/>
<name>F4KZ69_HALH1</name>
<evidence type="ECO:0000256" key="2">
    <source>
        <dbReference type="SAM" id="Phobius"/>
    </source>
</evidence>
<keyword evidence="4" id="KW-1185">Reference proteome</keyword>
<dbReference type="Proteomes" id="UP000008461">
    <property type="component" value="Chromosome"/>
</dbReference>
<protein>
    <submittedName>
        <fullName evidence="3">Uncharacterized protein</fullName>
    </submittedName>
</protein>
<evidence type="ECO:0000313" key="3">
    <source>
        <dbReference type="EMBL" id="AEE53723.1"/>
    </source>
</evidence>
<dbReference type="STRING" id="760192.Halhy_5900"/>
<sequence length="173" mass="19324">MKNTLWISLVVVGLLVAVFFVGKRQKWFGGIDPELEEKESTTDPEPNGESTLPTNTTGKPKKPGGDIPLDPSKPKPPTSFSTKAEVTKLANLFTSIGDWNGQDDQAFSLLLKYSANEVRAIANTWKNTYTRPQGGIYITLRQQVQKEVVWSSRPDVIKKKELVIKRLDDLKIP</sequence>
<accession>F4KZ69</accession>
<reference key="2">
    <citation type="submission" date="2011-04" db="EMBL/GenBank/DDBJ databases">
        <title>Complete sequence of chromosome of Haliscomenobacter hydrossis DSM 1100.</title>
        <authorList>
            <consortium name="US DOE Joint Genome Institute (JGI-PGF)"/>
            <person name="Lucas S."/>
            <person name="Han J."/>
            <person name="Lapidus A."/>
            <person name="Bruce D."/>
            <person name="Goodwin L."/>
            <person name="Pitluck S."/>
            <person name="Peters L."/>
            <person name="Kyrpides N."/>
            <person name="Mavromatis K."/>
            <person name="Ivanova N."/>
            <person name="Ovchinnikova G."/>
            <person name="Pagani I."/>
            <person name="Daligault H."/>
            <person name="Detter J.C."/>
            <person name="Han C."/>
            <person name="Land M."/>
            <person name="Hauser L."/>
            <person name="Markowitz V."/>
            <person name="Cheng J.-F."/>
            <person name="Hugenholtz P."/>
            <person name="Woyke T."/>
            <person name="Wu D."/>
            <person name="Verbarg S."/>
            <person name="Frueling A."/>
            <person name="Brambilla E."/>
            <person name="Klenk H.-P."/>
            <person name="Eisen J.A."/>
        </authorList>
    </citation>
    <scope>NUCLEOTIDE SEQUENCE</scope>
    <source>
        <strain>DSM 1100</strain>
    </source>
</reference>
<feature type="compositionally biased region" description="Polar residues" evidence="1">
    <location>
        <begin position="48"/>
        <end position="58"/>
    </location>
</feature>
<dbReference type="AlphaFoldDB" id="F4KZ69"/>
<dbReference type="EMBL" id="CP002691">
    <property type="protein sequence ID" value="AEE53723.1"/>
    <property type="molecule type" value="Genomic_DNA"/>
</dbReference>
<organism evidence="3 4">
    <name type="scientific">Haliscomenobacter hydrossis (strain ATCC 27775 / DSM 1100 / LMG 10767 / O)</name>
    <dbReference type="NCBI Taxonomy" id="760192"/>
    <lineage>
        <taxon>Bacteria</taxon>
        <taxon>Pseudomonadati</taxon>
        <taxon>Bacteroidota</taxon>
        <taxon>Saprospiria</taxon>
        <taxon>Saprospirales</taxon>
        <taxon>Haliscomenobacteraceae</taxon>
        <taxon>Haliscomenobacter</taxon>
    </lineage>
</organism>
<keyword evidence="2" id="KW-0812">Transmembrane</keyword>
<keyword evidence="2" id="KW-0472">Membrane</keyword>
<dbReference type="HOGENOM" id="CLU_1545480_0_0_10"/>
<reference evidence="3 4" key="1">
    <citation type="journal article" date="2011" name="Stand. Genomic Sci.">
        <title>Complete genome sequence of Haliscomenobacter hydrossis type strain (O).</title>
        <authorList>
            <consortium name="US DOE Joint Genome Institute (JGI-PGF)"/>
            <person name="Daligault H."/>
            <person name="Lapidus A."/>
            <person name="Zeytun A."/>
            <person name="Nolan M."/>
            <person name="Lucas S."/>
            <person name="Del Rio T.G."/>
            <person name="Tice H."/>
            <person name="Cheng J.F."/>
            <person name="Tapia R."/>
            <person name="Han C."/>
            <person name="Goodwin L."/>
            <person name="Pitluck S."/>
            <person name="Liolios K."/>
            <person name="Pagani I."/>
            <person name="Ivanova N."/>
            <person name="Huntemann M."/>
            <person name="Mavromatis K."/>
            <person name="Mikhailova N."/>
            <person name="Pati A."/>
            <person name="Chen A."/>
            <person name="Palaniappan K."/>
            <person name="Land M."/>
            <person name="Hauser L."/>
            <person name="Brambilla E.M."/>
            <person name="Rohde M."/>
            <person name="Verbarg S."/>
            <person name="Goker M."/>
            <person name="Bristow J."/>
            <person name="Eisen J.A."/>
            <person name="Markowitz V."/>
            <person name="Hugenholtz P."/>
            <person name="Kyrpides N.C."/>
            <person name="Klenk H.P."/>
            <person name="Woyke T."/>
        </authorList>
    </citation>
    <scope>NUCLEOTIDE SEQUENCE [LARGE SCALE GENOMIC DNA]</scope>
    <source>
        <strain evidence="4">ATCC 27775 / DSM 1100 / LMG 10767 / O</strain>
    </source>
</reference>
<evidence type="ECO:0000256" key="1">
    <source>
        <dbReference type="SAM" id="MobiDB-lite"/>
    </source>
</evidence>
<feature type="transmembrane region" description="Helical" evidence="2">
    <location>
        <begin position="6"/>
        <end position="22"/>
    </location>
</feature>
<feature type="region of interest" description="Disordered" evidence="1">
    <location>
        <begin position="34"/>
        <end position="81"/>
    </location>
</feature>
<dbReference type="RefSeq" id="WP_013768251.1">
    <property type="nucleotide sequence ID" value="NC_015510.1"/>
</dbReference>
<keyword evidence="2" id="KW-1133">Transmembrane helix</keyword>